<dbReference type="EMBL" id="CAJVPS010039759">
    <property type="protein sequence ID" value="CAG8749399.1"/>
    <property type="molecule type" value="Genomic_DNA"/>
</dbReference>
<feature type="non-terminal residue" evidence="1">
    <location>
        <position position="1"/>
    </location>
</feature>
<name>A0A9N9ITP5_9GLOM</name>
<comment type="caution">
    <text evidence="1">The sequence shown here is derived from an EMBL/GenBank/DDBJ whole genome shotgun (WGS) entry which is preliminary data.</text>
</comment>
<proteinExistence type="predicted"/>
<evidence type="ECO:0000313" key="2">
    <source>
        <dbReference type="Proteomes" id="UP000789508"/>
    </source>
</evidence>
<organism evidence="1 2">
    <name type="scientific">Ambispora leptoticha</name>
    <dbReference type="NCBI Taxonomy" id="144679"/>
    <lineage>
        <taxon>Eukaryota</taxon>
        <taxon>Fungi</taxon>
        <taxon>Fungi incertae sedis</taxon>
        <taxon>Mucoromycota</taxon>
        <taxon>Glomeromycotina</taxon>
        <taxon>Glomeromycetes</taxon>
        <taxon>Archaeosporales</taxon>
        <taxon>Ambisporaceae</taxon>
        <taxon>Ambispora</taxon>
    </lineage>
</organism>
<accession>A0A9N9ITP5</accession>
<dbReference type="AlphaFoldDB" id="A0A9N9ITP5"/>
<evidence type="ECO:0000313" key="1">
    <source>
        <dbReference type="EMBL" id="CAG8749399.1"/>
    </source>
</evidence>
<dbReference type="Proteomes" id="UP000789508">
    <property type="component" value="Unassembled WGS sequence"/>
</dbReference>
<dbReference type="OrthoDB" id="2445304at2759"/>
<reference evidence="1" key="1">
    <citation type="submission" date="2021-06" db="EMBL/GenBank/DDBJ databases">
        <authorList>
            <person name="Kallberg Y."/>
            <person name="Tangrot J."/>
            <person name="Rosling A."/>
        </authorList>
    </citation>
    <scope>NUCLEOTIDE SEQUENCE</scope>
    <source>
        <strain evidence="1">FL130A</strain>
    </source>
</reference>
<keyword evidence="2" id="KW-1185">Reference proteome</keyword>
<gene>
    <name evidence="1" type="ORF">ALEPTO_LOCUS13240</name>
</gene>
<sequence length="59" mass="6774">GKNKKELRAYASNFSTQFQCVLEAPYNVRDEAVNNLLKAYKSNYSILYKSQVLKDPNSL</sequence>
<feature type="non-terminal residue" evidence="1">
    <location>
        <position position="59"/>
    </location>
</feature>
<protein>
    <submittedName>
        <fullName evidence="1">10042_t:CDS:1</fullName>
    </submittedName>
</protein>